<proteinExistence type="predicted"/>
<dbReference type="AlphaFoldDB" id="A0A1H3NMU2"/>
<dbReference type="Pfam" id="PF00196">
    <property type="entry name" value="GerE"/>
    <property type="match status" value="1"/>
</dbReference>
<evidence type="ECO:0000259" key="3">
    <source>
        <dbReference type="PROSITE" id="PS50043"/>
    </source>
</evidence>
<keyword evidence="2" id="KW-0067">ATP-binding</keyword>
<dbReference type="InterPro" id="IPR036388">
    <property type="entry name" value="WH-like_DNA-bd_sf"/>
</dbReference>
<dbReference type="SUPFAM" id="SSF48452">
    <property type="entry name" value="TPR-like"/>
    <property type="match status" value="1"/>
</dbReference>
<dbReference type="Pfam" id="PF13191">
    <property type="entry name" value="AAA_16"/>
    <property type="match status" value="1"/>
</dbReference>
<dbReference type="Proteomes" id="UP000199632">
    <property type="component" value="Unassembled WGS sequence"/>
</dbReference>
<dbReference type="GO" id="GO:0004016">
    <property type="term" value="F:adenylate cyclase activity"/>
    <property type="evidence" value="ECO:0007669"/>
    <property type="project" value="TreeGrafter"/>
</dbReference>
<organism evidence="4 5">
    <name type="scientific">Asanoa ishikariensis</name>
    <dbReference type="NCBI Taxonomy" id="137265"/>
    <lineage>
        <taxon>Bacteria</taxon>
        <taxon>Bacillati</taxon>
        <taxon>Actinomycetota</taxon>
        <taxon>Actinomycetes</taxon>
        <taxon>Micromonosporales</taxon>
        <taxon>Micromonosporaceae</taxon>
        <taxon>Asanoa</taxon>
    </lineage>
</organism>
<keyword evidence="5" id="KW-1185">Reference proteome</keyword>
<dbReference type="EMBL" id="FNQB01000001">
    <property type="protein sequence ID" value="SDY90118.1"/>
    <property type="molecule type" value="Genomic_DNA"/>
</dbReference>
<accession>A0A1H3NMU2</accession>
<feature type="domain" description="HTH luxR-type" evidence="3">
    <location>
        <begin position="924"/>
        <end position="991"/>
    </location>
</feature>
<keyword evidence="1" id="KW-0547">Nucleotide-binding</keyword>
<dbReference type="CDD" id="cd06170">
    <property type="entry name" value="LuxR_C_like"/>
    <property type="match status" value="1"/>
</dbReference>
<gene>
    <name evidence="4" type="ORF">SAMN05421684_2183</name>
</gene>
<dbReference type="InterPro" id="IPR011990">
    <property type="entry name" value="TPR-like_helical_dom_sf"/>
</dbReference>
<reference evidence="5" key="1">
    <citation type="submission" date="2016-10" db="EMBL/GenBank/DDBJ databases">
        <authorList>
            <person name="Varghese N."/>
            <person name="Submissions S."/>
        </authorList>
    </citation>
    <scope>NUCLEOTIDE SEQUENCE [LARGE SCALE GENOMIC DNA]</scope>
    <source>
        <strain evidence="5">DSM 44718</strain>
    </source>
</reference>
<dbReference type="GO" id="GO:0005524">
    <property type="term" value="F:ATP binding"/>
    <property type="evidence" value="ECO:0007669"/>
    <property type="project" value="UniProtKB-KW"/>
</dbReference>
<dbReference type="RefSeq" id="WP_090789773.1">
    <property type="nucleotide sequence ID" value="NZ_BOND01000026.1"/>
</dbReference>
<protein>
    <submittedName>
        <fullName evidence="4">Regulatory protein, luxR family</fullName>
    </submittedName>
</protein>
<name>A0A1H3NMU2_9ACTN</name>
<dbReference type="InterPro" id="IPR041664">
    <property type="entry name" value="AAA_16"/>
</dbReference>
<dbReference type="SMART" id="SM00421">
    <property type="entry name" value="HTH_LUXR"/>
    <property type="match status" value="1"/>
</dbReference>
<dbReference type="PANTHER" id="PTHR16305">
    <property type="entry name" value="TESTICULAR SOLUBLE ADENYLYL CYCLASE"/>
    <property type="match status" value="1"/>
</dbReference>
<dbReference type="PANTHER" id="PTHR16305:SF35">
    <property type="entry name" value="TRANSCRIPTIONAL ACTIVATOR DOMAIN"/>
    <property type="match status" value="1"/>
</dbReference>
<dbReference type="Gene3D" id="1.10.10.10">
    <property type="entry name" value="Winged helix-like DNA-binding domain superfamily/Winged helix DNA-binding domain"/>
    <property type="match status" value="1"/>
</dbReference>
<dbReference type="InterPro" id="IPR027417">
    <property type="entry name" value="P-loop_NTPase"/>
</dbReference>
<evidence type="ECO:0000256" key="1">
    <source>
        <dbReference type="ARBA" id="ARBA00022741"/>
    </source>
</evidence>
<dbReference type="PRINTS" id="PR00038">
    <property type="entry name" value="HTHLUXR"/>
</dbReference>
<evidence type="ECO:0000313" key="4">
    <source>
        <dbReference type="EMBL" id="SDY90118.1"/>
    </source>
</evidence>
<dbReference type="GO" id="GO:0003677">
    <property type="term" value="F:DNA binding"/>
    <property type="evidence" value="ECO:0007669"/>
    <property type="project" value="InterPro"/>
</dbReference>
<evidence type="ECO:0000313" key="5">
    <source>
        <dbReference type="Proteomes" id="UP000199632"/>
    </source>
</evidence>
<dbReference type="Gene3D" id="1.25.40.10">
    <property type="entry name" value="Tetratricopeptide repeat domain"/>
    <property type="match status" value="1"/>
</dbReference>
<dbReference type="OrthoDB" id="5476461at2"/>
<sequence>MESALVSPVFVGRAKELGELRRAASAVEQGDGQFILVRGEAGVGKSRLVEEFVNGLDPEQAVTARGRGVEIDGDSFPFAPFTAVLRAFRRRLPDEVDAAIQGQEALLARIVPELVTNGTELDRHGDEAAHLYEIVARLLERLAFHRLLVVIIEDLHWADAASRQLLEYLVRTPRSGRLLIIATYRTDDIHRRHPLRPFLAEMDRLRTVHRIEVARFDRVEVANQLVGLLGGLPEPAVLDEIFHRSDGNAFFVEELARLHREQAGLGLDDLRDVLLARLDALPEPSQRIAQVTSQSGAVIGYPLLRAVAGLSEDELTDGLRAIMIPQILVPEPDGSSYRFRHSLVRQAVGESLLPGERARINRRFAEVLEADPTFVPGDELTGRLAQHWYAAHDAVKALRMSVAAADVAGSRYAHIEQQRMLERALELWDQVPDDVRSSLPAVHVADRLWRENRKPAEAGPDRLDLLATAVDAARCGGNLERALHLTGTALESMSASPGSPSNRAAWFWVRRSQVIQDLNLGDGWQELQQAQEALRDLPPSFLHASLLTYIANWSGRHQPGPESLAIAERAVDVATEIGTEKTELRARIIRSWLRAESDLDGTSVAELYEVRQRAETLGLTDIIGRANQNLPWVVEGMGRSAEAITAARHGIEVCRERGMADAEAWVRINLAVSLFAVGDWVESEAELDRAAVVARSHKPLGTVMSRRAYSLLLRGHPEPAAEQVALARELLGSRDLQPQLLIPLTHYGIAVEAGRNHLDVARAEFLRADADGLTTGPVRYALPMLCTAARIEAEAAPAGGRSTPVLEAVRRAADQLETVFPVSRAFASLLRAELGRAGGLDDPQPWAAAVAAFEPLNRPYELAVALLGQGRALLTSDQGRQVDDTRLARAYAIASSLGAAPLVADIAALTGGTGIPALPSSEPPPGDLASFGLTAREVDVLRLVARGYSNLRIANELYISQKTTSNHITHILAKLRASSRTEAVAIAHRHGLPVAR</sequence>
<dbReference type="Gene3D" id="3.40.50.300">
    <property type="entry name" value="P-loop containing nucleotide triphosphate hydrolases"/>
    <property type="match status" value="1"/>
</dbReference>
<dbReference type="InterPro" id="IPR000792">
    <property type="entry name" value="Tscrpt_reg_LuxR_C"/>
</dbReference>
<dbReference type="GO" id="GO:0006355">
    <property type="term" value="P:regulation of DNA-templated transcription"/>
    <property type="evidence" value="ECO:0007669"/>
    <property type="project" value="InterPro"/>
</dbReference>
<dbReference type="GO" id="GO:0005737">
    <property type="term" value="C:cytoplasm"/>
    <property type="evidence" value="ECO:0007669"/>
    <property type="project" value="TreeGrafter"/>
</dbReference>
<evidence type="ECO:0000256" key="2">
    <source>
        <dbReference type="ARBA" id="ARBA00022840"/>
    </source>
</evidence>
<dbReference type="SUPFAM" id="SSF46894">
    <property type="entry name" value="C-terminal effector domain of the bipartite response regulators"/>
    <property type="match status" value="1"/>
</dbReference>
<dbReference type="STRING" id="137265.SAMN05421684_2183"/>
<dbReference type="PROSITE" id="PS50043">
    <property type="entry name" value="HTH_LUXR_2"/>
    <property type="match status" value="1"/>
</dbReference>
<dbReference type="InterPro" id="IPR016032">
    <property type="entry name" value="Sig_transdc_resp-reg_C-effctor"/>
</dbReference>
<dbReference type="SUPFAM" id="SSF52540">
    <property type="entry name" value="P-loop containing nucleoside triphosphate hydrolases"/>
    <property type="match status" value="1"/>
</dbReference>